<dbReference type="Proteomes" id="UP000282985">
    <property type="component" value="Unassembled WGS sequence"/>
</dbReference>
<dbReference type="InterPro" id="IPR027417">
    <property type="entry name" value="P-loop_NTPase"/>
</dbReference>
<comment type="caution">
    <text evidence="2">The sequence shown here is derived from an EMBL/GenBank/DDBJ whole genome shotgun (WGS) entry which is preliminary data.</text>
</comment>
<protein>
    <recommendedName>
        <fullName evidence="1">Phosphoribulokinase/uridine kinase domain-containing protein</fullName>
    </recommendedName>
</protein>
<dbReference type="GO" id="GO:0005524">
    <property type="term" value="F:ATP binding"/>
    <property type="evidence" value="ECO:0007669"/>
    <property type="project" value="InterPro"/>
</dbReference>
<evidence type="ECO:0000259" key="1">
    <source>
        <dbReference type="Pfam" id="PF00485"/>
    </source>
</evidence>
<evidence type="ECO:0000313" key="2">
    <source>
        <dbReference type="EMBL" id="RUT72558.1"/>
    </source>
</evidence>
<feature type="domain" description="Phosphoribulokinase/uridine kinase" evidence="1">
    <location>
        <begin position="30"/>
        <end position="93"/>
    </location>
</feature>
<organism evidence="2 3">
    <name type="scientific">Ancylomarina longa</name>
    <dbReference type="NCBI Taxonomy" id="2487017"/>
    <lineage>
        <taxon>Bacteria</taxon>
        <taxon>Pseudomonadati</taxon>
        <taxon>Bacteroidota</taxon>
        <taxon>Bacteroidia</taxon>
        <taxon>Marinilabiliales</taxon>
        <taxon>Marinifilaceae</taxon>
        <taxon>Ancylomarina</taxon>
    </lineage>
</organism>
<keyword evidence="3" id="KW-1185">Reference proteome</keyword>
<feature type="non-terminal residue" evidence="2">
    <location>
        <position position="1"/>
    </location>
</feature>
<gene>
    <name evidence="2" type="ORF">DLK05_17825</name>
</gene>
<name>A0A434ADU6_9BACT</name>
<dbReference type="AlphaFoldDB" id="A0A434ADU6"/>
<reference evidence="2 3" key="1">
    <citation type="submission" date="2018-11" db="EMBL/GenBank/DDBJ databases">
        <title>Parancylomarina longa gen. nov., sp. nov., isolated from sediments of southern Okinawa.</title>
        <authorList>
            <person name="Fu T."/>
        </authorList>
    </citation>
    <scope>NUCLEOTIDE SEQUENCE [LARGE SCALE GENOMIC DNA]</scope>
    <source>
        <strain evidence="2 3">T3-2 S1-C</strain>
    </source>
</reference>
<sequence length="117" mass="13572">PYMSFLKEREAVGATGENWLFFGEKERKCEAKEVEIPKFSFEKGERYYDGEKLKINGKNVLVIEGIHALNPKLTSLVSDEVKFKIYISALTSISIDGHNRVRSTDNRLIRRIVRDHR</sequence>
<dbReference type="Gene3D" id="3.40.50.300">
    <property type="entry name" value="P-loop containing nucleotide triphosphate hydrolases"/>
    <property type="match status" value="1"/>
</dbReference>
<accession>A0A434ADU6</accession>
<feature type="non-terminal residue" evidence="2">
    <location>
        <position position="117"/>
    </location>
</feature>
<dbReference type="EMBL" id="RJJX01000322">
    <property type="protein sequence ID" value="RUT72558.1"/>
    <property type="molecule type" value="Genomic_DNA"/>
</dbReference>
<evidence type="ECO:0000313" key="3">
    <source>
        <dbReference type="Proteomes" id="UP000282985"/>
    </source>
</evidence>
<proteinExistence type="predicted"/>
<dbReference type="Pfam" id="PF00485">
    <property type="entry name" value="PRK"/>
    <property type="match status" value="1"/>
</dbReference>
<dbReference type="InterPro" id="IPR006083">
    <property type="entry name" value="PRK/URK"/>
</dbReference>
<dbReference type="GO" id="GO:0016301">
    <property type="term" value="F:kinase activity"/>
    <property type="evidence" value="ECO:0007669"/>
    <property type="project" value="InterPro"/>
</dbReference>